<keyword evidence="7 11" id="KW-1133">Transmembrane helix</keyword>
<dbReference type="EMBL" id="VXIT01000001">
    <property type="protein sequence ID" value="KAA6416167.1"/>
    <property type="molecule type" value="Genomic_DNA"/>
</dbReference>
<comment type="caution">
    <text evidence="12">The sequence shown here is derived from an EMBL/GenBank/DDBJ whole genome shotgun (WGS) entry which is preliminary data.</text>
</comment>
<dbReference type="SMART" id="SM00679">
    <property type="entry name" value="CTNS"/>
    <property type="match status" value="2"/>
</dbReference>
<keyword evidence="8 11" id="KW-0472">Membrane</keyword>
<evidence type="ECO:0000256" key="11">
    <source>
        <dbReference type="SAM" id="Phobius"/>
    </source>
</evidence>
<sequence length="238" mass="26273">MLSPGTIRFANAISRLLGWTYTLSWSLSFYPQPLLNLRRHSTAGNSPSYPALNLLGFLAYLLSTSFFRFSPLVRAQYAARNPVSPVPTVRGNDVAFAAHGVLLTLVAGRGDWGWDAGGWAWVDVVYAVGYVKLVVTMVKYVPQAWENYRRQSTVGWSIDQVLLDFTGGVMSIAQLVIDSSLQDDWSGISGNPVKLALGGISIFFDVVFMLQHYWLYRGAGKVKMNADVVDERTGLLDA</sequence>
<evidence type="ECO:0000313" key="13">
    <source>
        <dbReference type="Proteomes" id="UP000324767"/>
    </source>
</evidence>
<evidence type="ECO:0000256" key="4">
    <source>
        <dbReference type="ARBA" id="ARBA00022692"/>
    </source>
</evidence>
<evidence type="ECO:0000256" key="3">
    <source>
        <dbReference type="ARBA" id="ARBA00022448"/>
    </source>
</evidence>
<feature type="transmembrane region" description="Helical" evidence="11">
    <location>
        <begin position="51"/>
        <end position="73"/>
    </location>
</feature>
<dbReference type="InterPro" id="IPR005282">
    <property type="entry name" value="LC_transporter"/>
</dbReference>
<dbReference type="Gene3D" id="1.20.1280.290">
    <property type="match status" value="2"/>
</dbReference>
<feature type="transmembrane region" description="Helical" evidence="11">
    <location>
        <begin position="197"/>
        <end position="216"/>
    </location>
</feature>
<name>A0A5M8Q464_9LECA</name>
<dbReference type="AlphaFoldDB" id="A0A5M8Q464"/>
<reference evidence="12 13" key="1">
    <citation type="submission" date="2019-09" db="EMBL/GenBank/DDBJ databases">
        <title>The hologenome of the rock-dwelling lichen Lasallia pustulata.</title>
        <authorList>
            <person name="Greshake Tzovaras B."/>
            <person name="Segers F."/>
            <person name="Bicker A."/>
            <person name="Dal Grande F."/>
            <person name="Otte J."/>
            <person name="Hankeln T."/>
            <person name="Schmitt I."/>
            <person name="Ebersberger I."/>
        </authorList>
    </citation>
    <scope>NUCLEOTIDE SEQUENCE [LARGE SCALE GENOMIC DNA]</scope>
    <source>
        <strain evidence="12">A1-1</strain>
    </source>
</reference>
<dbReference type="Pfam" id="PF04193">
    <property type="entry name" value="PQ-loop"/>
    <property type="match status" value="2"/>
</dbReference>
<dbReference type="InterPro" id="IPR006603">
    <property type="entry name" value="PQ-loop_rpt"/>
</dbReference>
<evidence type="ECO:0000256" key="5">
    <source>
        <dbReference type="ARBA" id="ARBA00022737"/>
    </source>
</evidence>
<comment type="similarity">
    <text evidence="2">Belongs to the cystinosin family.</text>
</comment>
<feature type="transmembrane region" description="Helical" evidence="11">
    <location>
        <begin position="12"/>
        <end position="31"/>
    </location>
</feature>
<proteinExistence type="inferred from homology"/>
<keyword evidence="9" id="KW-0458">Lysosome</keyword>
<keyword evidence="5" id="KW-0677">Repeat</keyword>
<keyword evidence="6" id="KW-0769">Symport</keyword>
<dbReference type="PANTHER" id="PTHR13131">
    <property type="entry name" value="CYSTINOSIN"/>
    <property type="match status" value="1"/>
</dbReference>
<dbReference type="Proteomes" id="UP000324767">
    <property type="component" value="Unassembled WGS sequence"/>
</dbReference>
<evidence type="ECO:0000256" key="8">
    <source>
        <dbReference type="ARBA" id="ARBA00023136"/>
    </source>
</evidence>
<evidence type="ECO:0000256" key="9">
    <source>
        <dbReference type="ARBA" id="ARBA00023228"/>
    </source>
</evidence>
<dbReference type="OrthoDB" id="75720at2759"/>
<dbReference type="FunFam" id="1.20.1280.290:FF:000016">
    <property type="entry name" value="Cystinosin homolog"/>
    <property type="match status" value="1"/>
</dbReference>
<keyword evidence="4 11" id="KW-0812">Transmembrane</keyword>
<protein>
    <submittedName>
        <fullName evidence="12">Lysosomal cystine transporter</fullName>
    </submittedName>
</protein>
<dbReference type="PANTHER" id="PTHR13131:SF5">
    <property type="entry name" value="CYSTINOSIN"/>
    <property type="match status" value="1"/>
</dbReference>
<dbReference type="GO" id="GO:0005774">
    <property type="term" value="C:vacuolar membrane"/>
    <property type="evidence" value="ECO:0007669"/>
    <property type="project" value="TreeGrafter"/>
</dbReference>
<dbReference type="GO" id="GO:0015184">
    <property type="term" value="F:L-cystine transmembrane transporter activity"/>
    <property type="evidence" value="ECO:0007669"/>
    <property type="project" value="TreeGrafter"/>
</dbReference>
<keyword evidence="3" id="KW-0813">Transport</keyword>
<evidence type="ECO:0000313" key="12">
    <source>
        <dbReference type="EMBL" id="KAA6416167.1"/>
    </source>
</evidence>
<evidence type="ECO:0000256" key="6">
    <source>
        <dbReference type="ARBA" id="ARBA00022847"/>
    </source>
</evidence>
<evidence type="ECO:0000256" key="1">
    <source>
        <dbReference type="ARBA" id="ARBA00004155"/>
    </source>
</evidence>
<evidence type="ECO:0000256" key="7">
    <source>
        <dbReference type="ARBA" id="ARBA00022989"/>
    </source>
</evidence>
<feature type="transmembrane region" description="Helical" evidence="11">
    <location>
        <begin position="161"/>
        <end position="177"/>
    </location>
</feature>
<evidence type="ECO:0000256" key="2">
    <source>
        <dbReference type="ARBA" id="ARBA00006855"/>
    </source>
</evidence>
<organism evidence="12 13">
    <name type="scientific">Lasallia pustulata</name>
    <dbReference type="NCBI Taxonomy" id="136370"/>
    <lineage>
        <taxon>Eukaryota</taxon>
        <taxon>Fungi</taxon>
        <taxon>Dikarya</taxon>
        <taxon>Ascomycota</taxon>
        <taxon>Pezizomycotina</taxon>
        <taxon>Lecanoromycetes</taxon>
        <taxon>OSLEUM clade</taxon>
        <taxon>Umbilicariomycetidae</taxon>
        <taxon>Umbilicariales</taxon>
        <taxon>Umbilicariaceae</taxon>
        <taxon>Lasallia</taxon>
    </lineage>
</organism>
<comment type="catalytic activity">
    <reaction evidence="10">
        <text>L-cystine(out) + H(+)(out) = L-cystine(in) + H(+)(in)</text>
        <dbReference type="Rhea" id="RHEA:66172"/>
        <dbReference type="ChEBI" id="CHEBI:15378"/>
        <dbReference type="ChEBI" id="CHEBI:35491"/>
    </reaction>
    <physiologicalReaction direction="left-to-right" evidence="10">
        <dbReference type="Rhea" id="RHEA:66173"/>
    </physiologicalReaction>
</comment>
<accession>A0A5M8Q464</accession>
<comment type="subcellular location">
    <subcellularLocation>
        <location evidence="1">Lysosome membrane</location>
        <topology evidence="1">Multi-pass membrane protein</topology>
    </subcellularLocation>
</comment>
<evidence type="ECO:0000256" key="10">
    <source>
        <dbReference type="ARBA" id="ARBA00048473"/>
    </source>
</evidence>
<gene>
    <name evidence="12" type="ORF">FRX48_00887</name>
</gene>
<dbReference type="GO" id="GO:0015293">
    <property type="term" value="F:symporter activity"/>
    <property type="evidence" value="ECO:0007669"/>
    <property type="project" value="UniProtKB-KW"/>
</dbReference>
<dbReference type="GO" id="GO:0000324">
    <property type="term" value="C:fungal-type vacuole"/>
    <property type="evidence" value="ECO:0007669"/>
    <property type="project" value="TreeGrafter"/>
</dbReference>